<dbReference type="CDD" id="cd00293">
    <property type="entry name" value="USP-like"/>
    <property type="match status" value="1"/>
</dbReference>
<evidence type="ECO:0000313" key="4">
    <source>
        <dbReference type="Proteomes" id="UP001379533"/>
    </source>
</evidence>
<proteinExistence type="inferred from homology"/>
<name>A0ABZ2KIJ5_9BACT</name>
<dbReference type="PANTHER" id="PTHR46268:SF6">
    <property type="entry name" value="UNIVERSAL STRESS PROTEIN UP12"/>
    <property type="match status" value="1"/>
</dbReference>
<organism evidence="3 4">
    <name type="scientific">Pendulispora brunnea</name>
    <dbReference type="NCBI Taxonomy" id="2905690"/>
    <lineage>
        <taxon>Bacteria</taxon>
        <taxon>Pseudomonadati</taxon>
        <taxon>Myxococcota</taxon>
        <taxon>Myxococcia</taxon>
        <taxon>Myxococcales</taxon>
        <taxon>Sorangiineae</taxon>
        <taxon>Pendulisporaceae</taxon>
        <taxon>Pendulispora</taxon>
    </lineage>
</organism>
<dbReference type="PANTHER" id="PTHR46268">
    <property type="entry name" value="STRESS RESPONSE PROTEIN NHAX"/>
    <property type="match status" value="1"/>
</dbReference>
<protein>
    <submittedName>
        <fullName evidence="3">Universal stress protein</fullName>
    </submittedName>
</protein>
<reference evidence="3 4" key="1">
    <citation type="submission" date="2021-12" db="EMBL/GenBank/DDBJ databases">
        <title>Discovery of the Pendulisporaceae a myxobacterial family with distinct sporulation behavior and unique specialized metabolism.</title>
        <authorList>
            <person name="Garcia R."/>
            <person name="Popoff A."/>
            <person name="Bader C.D."/>
            <person name="Loehr J."/>
            <person name="Walesch S."/>
            <person name="Walt C."/>
            <person name="Boldt J."/>
            <person name="Bunk B."/>
            <person name="Haeckl F.J.F.P.J."/>
            <person name="Gunesch A.P."/>
            <person name="Birkelbach J."/>
            <person name="Nuebel U."/>
            <person name="Pietschmann T."/>
            <person name="Bach T."/>
            <person name="Mueller R."/>
        </authorList>
    </citation>
    <scope>NUCLEOTIDE SEQUENCE [LARGE SCALE GENOMIC DNA]</scope>
    <source>
        <strain evidence="3 4">MSr12523</strain>
    </source>
</reference>
<dbReference type="PRINTS" id="PR01438">
    <property type="entry name" value="UNVRSLSTRESS"/>
</dbReference>
<keyword evidence="4" id="KW-1185">Reference proteome</keyword>
<accession>A0ABZ2KIJ5</accession>
<sequence length="182" mass="19323">MHTIESNHASPASTRRLADDELTTIVVGLDFSLHGEDALWFAENLSRANPKATLHLVHVVAPPVGVVGVLGAPIDASAPVAGTLDRARAELERICSSVPVWLEGRVVAHVRTGDSAREITALARELDADLIVVGTHARTGLGRVFLGSLAESISRHAPCSVLIAHEMRPRTNAPPTSSPAYR</sequence>
<dbReference type="SUPFAM" id="SSF52402">
    <property type="entry name" value="Adenine nucleotide alpha hydrolases-like"/>
    <property type="match status" value="1"/>
</dbReference>
<comment type="similarity">
    <text evidence="1">Belongs to the universal stress protein A family.</text>
</comment>
<dbReference type="EMBL" id="CP089982">
    <property type="protein sequence ID" value="WXA98478.1"/>
    <property type="molecule type" value="Genomic_DNA"/>
</dbReference>
<dbReference type="InterPro" id="IPR006016">
    <property type="entry name" value="UspA"/>
</dbReference>
<gene>
    <name evidence="3" type="ORF">LZC95_16765</name>
</gene>
<dbReference type="Proteomes" id="UP001379533">
    <property type="component" value="Chromosome"/>
</dbReference>
<evidence type="ECO:0000313" key="3">
    <source>
        <dbReference type="EMBL" id="WXA98478.1"/>
    </source>
</evidence>
<dbReference type="InterPro" id="IPR014729">
    <property type="entry name" value="Rossmann-like_a/b/a_fold"/>
</dbReference>
<dbReference type="RefSeq" id="WP_394849089.1">
    <property type="nucleotide sequence ID" value="NZ_CP089982.1"/>
</dbReference>
<dbReference type="InterPro" id="IPR006015">
    <property type="entry name" value="Universal_stress_UspA"/>
</dbReference>
<evidence type="ECO:0000256" key="1">
    <source>
        <dbReference type="ARBA" id="ARBA00008791"/>
    </source>
</evidence>
<dbReference type="Gene3D" id="3.40.50.620">
    <property type="entry name" value="HUPs"/>
    <property type="match status" value="1"/>
</dbReference>
<evidence type="ECO:0000259" key="2">
    <source>
        <dbReference type="Pfam" id="PF00582"/>
    </source>
</evidence>
<feature type="domain" description="UspA" evidence="2">
    <location>
        <begin position="23"/>
        <end position="164"/>
    </location>
</feature>
<dbReference type="Pfam" id="PF00582">
    <property type="entry name" value="Usp"/>
    <property type="match status" value="1"/>
</dbReference>